<evidence type="ECO:0000313" key="1">
    <source>
        <dbReference type="EMBL" id="MBO2007573.1"/>
    </source>
</evidence>
<evidence type="ECO:0000313" key="2">
    <source>
        <dbReference type="Proteomes" id="UP000664369"/>
    </source>
</evidence>
<protein>
    <submittedName>
        <fullName evidence="1">Uncharacterized protein</fullName>
    </submittedName>
</protein>
<dbReference type="EMBL" id="JAGETZ010000001">
    <property type="protein sequence ID" value="MBO2007573.1"/>
    <property type="molecule type" value="Genomic_DNA"/>
</dbReference>
<organism evidence="1 2">
    <name type="scientific">Hymenobacter negativus</name>
    <dbReference type="NCBI Taxonomy" id="2795026"/>
    <lineage>
        <taxon>Bacteria</taxon>
        <taxon>Pseudomonadati</taxon>
        <taxon>Bacteroidota</taxon>
        <taxon>Cytophagia</taxon>
        <taxon>Cytophagales</taxon>
        <taxon>Hymenobacteraceae</taxon>
        <taxon>Hymenobacter</taxon>
    </lineage>
</organism>
<name>A0ABS3Q8K3_9BACT</name>
<dbReference type="Proteomes" id="UP000664369">
    <property type="component" value="Unassembled WGS sequence"/>
</dbReference>
<comment type="caution">
    <text evidence="1">The sequence shown here is derived from an EMBL/GenBank/DDBJ whole genome shotgun (WGS) entry which is preliminary data.</text>
</comment>
<proteinExistence type="predicted"/>
<sequence>MHHFAHLDQLIELEHGEARQLYWQIGDVLRHVAMGAQRPTPRPVDGNLFLALPALQRVGQRLYRLAQREANAIGPPRQRPRRFRLKAEELVALMLHVQPQATSGLVVLGKVQQKSLNLESLITFPASR</sequence>
<keyword evidence="2" id="KW-1185">Reference proteome</keyword>
<accession>A0ABS3Q8K3</accession>
<reference evidence="1 2" key="1">
    <citation type="submission" date="2021-03" db="EMBL/GenBank/DDBJ databases">
        <authorList>
            <person name="Kim M.K."/>
        </authorList>
    </citation>
    <scope>NUCLEOTIDE SEQUENCE [LARGE SCALE GENOMIC DNA]</scope>
    <source>
        <strain evidence="1 2">BT442</strain>
    </source>
</reference>
<dbReference type="RefSeq" id="WP_208173111.1">
    <property type="nucleotide sequence ID" value="NZ_JAGETZ010000001.1"/>
</dbReference>
<gene>
    <name evidence="1" type="ORF">J4E00_00825</name>
</gene>